<organism evidence="1 2">
    <name type="scientific">Mycobacterium florentinum</name>
    <dbReference type="NCBI Taxonomy" id="292462"/>
    <lineage>
        <taxon>Bacteria</taxon>
        <taxon>Bacillati</taxon>
        <taxon>Actinomycetota</taxon>
        <taxon>Actinomycetes</taxon>
        <taxon>Mycobacteriales</taxon>
        <taxon>Mycobacteriaceae</taxon>
        <taxon>Mycobacterium</taxon>
        <taxon>Mycobacterium simiae complex</taxon>
    </lineage>
</organism>
<gene>
    <name evidence="1" type="ORF">AWC05_18605</name>
</gene>
<evidence type="ECO:0000313" key="1">
    <source>
        <dbReference type="EMBL" id="ORV54597.1"/>
    </source>
</evidence>
<dbReference type="EMBL" id="LQOV01000008">
    <property type="protein sequence ID" value="ORV54597.1"/>
    <property type="molecule type" value="Genomic_DNA"/>
</dbReference>
<evidence type="ECO:0000313" key="2">
    <source>
        <dbReference type="Proteomes" id="UP000193010"/>
    </source>
</evidence>
<accession>A0A1X1UCM5</accession>
<comment type="caution">
    <text evidence="1">The sequence shown here is derived from an EMBL/GenBank/DDBJ whole genome shotgun (WGS) entry which is preliminary data.</text>
</comment>
<protein>
    <submittedName>
        <fullName evidence="1">Uncharacterized protein</fullName>
    </submittedName>
</protein>
<dbReference type="AlphaFoldDB" id="A0A1X1UCM5"/>
<dbReference type="Proteomes" id="UP000193010">
    <property type="component" value="Unassembled WGS sequence"/>
</dbReference>
<reference evidence="1 2" key="1">
    <citation type="submission" date="2016-01" db="EMBL/GenBank/DDBJ databases">
        <title>The new phylogeny of the genus Mycobacterium.</title>
        <authorList>
            <person name="Tarcisio F."/>
            <person name="Conor M."/>
            <person name="Antonella G."/>
            <person name="Elisabetta G."/>
            <person name="Giulia F.S."/>
            <person name="Sara T."/>
            <person name="Anna F."/>
            <person name="Clotilde B."/>
            <person name="Roberto B."/>
            <person name="Veronica D.S."/>
            <person name="Fabio R."/>
            <person name="Monica P."/>
            <person name="Olivier J."/>
            <person name="Enrico T."/>
            <person name="Nicola S."/>
        </authorList>
    </citation>
    <scope>NUCLEOTIDE SEQUENCE [LARGE SCALE GENOMIC DNA]</scope>
    <source>
        <strain evidence="1 2">DSM 44852</strain>
    </source>
</reference>
<keyword evidence="2" id="KW-1185">Reference proteome</keyword>
<sequence length="69" mass="8182">MAEDRRYAARLDPSKIELGAVFRFPHDDRPNRVLRHDGDIVMYDVWWPRRATDRAFSRLHETLAAHGNH</sequence>
<name>A0A1X1UCM5_MYCFL</name>
<proteinExistence type="predicted"/>